<name>A0ABX9SGR3_PARPN</name>
<feature type="transmembrane region" description="Helical" evidence="2">
    <location>
        <begin position="55"/>
        <end position="72"/>
    </location>
</feature>
<dbReference type="EMBL" id="RBLI01000001">
    <property type="protein sequence ID" value="RKS52644.1"/>
    <property type="molecule type" value="Genomic_DNA"/>
</dbReference>
<gene>
    <name evidence="3" type="ORF">BDE18_1975</name>
</gene>
<proteinExistence type="predicted"/>
<evidence type="ECO:0000256" key="2">
    <source>
        <dbReference type="SAM" id="Phobius"/>
    </source>
</evidence>
<reference evidence="3" key="1">
    <citation type="submission" date="2018-10" db="EMBL/GenBank/DDBJ databases">
        <title>Genomic Encyclopedia of Archaeal and Bacterial Type Strains, Phase II (KMG-II): from individual species to whole genera.</title>
        <authorList>
            <person name="Goeker M."/>
        </authorList>
    </citation>
    <scope>NUCLEOTIDE SEQUENCE [LARGE SCALE GENOMIC DNA]</scope>
    <source>
        <strain evidence="3">DSM 2944</strain>
    </source>
</reference>
<dbReference type="Proteomes" id="UP000273626">
    <property type="component" value="Unassembled WGS sequence"/>
</dbReference>
<feature type="region of interest" description="Disordered" evidence="1">
    <location>
        <begin position="1"/>
        <end position="48"/>
    </location>
</feature>
<comment type="caution">
    <text evidence="3">The sequence shown here is derived from an EMBL/GenBank/DDBJ whole genome shotgun (WGS) entry which is preliminary data.</text>
</comment>
<sequence length="73" mass="8105">MRPVEGRLRRGGQSPRPPRPSVPAPKALYPAGKIARPTDRRAERKPMSRKAMQRLSFFLLMGLTLYAAFLGAG</sequence>
<accession>A0ABX9SGR3</accession>
<organism evidence="3 4">
    <name type="scientific">Paracoccus pantotrophus</name>
    <name type="common">Thiosphaera pantotropha</name>
    <dbReference type="NCBI Taxonomy" id="82367"/>
    <lineage>
        <taxon>Bacteria</taxon>
        <taxon>Pseudomonadati</taxon>
        <taxon>Pseudomonadota</taxon>
        <taxon>Alphaproteobacteria</taxon>
        <taxon>Rhodobacterales</taxon>
        <taxon>Paracoccaceae</taxon>
        <taxon>Paracoccus</taxon>
    </lineage>
</organism>
<keyword evidence="2" id="KW-1133">Transmembrane helix</keyword>
<feature type="compositionally biased region" description="Basic and acidic residues" evidence="1">
    <location>
        <begin position="36"/>
        <end position="46"/>
    </location>
</feature>
<protein>
    <submittedName>
        <fullName evidence="3">Uncharacterized protein</fullName>
    </submittedName>
</protein>
<keyword evidence="2" id="KW-0812">Transmembrane</keyword>
<evidence type="ECO:0000313" key="3">
    <source>
        <dbReference type="EMBL" id="RKS52644.1"/>
    </source>
</evidence>
<evidence type="ECO:0000313" key="4">
    <source>
        <dbReference type="Proteomes" id="UP000273626"/>
    </source>
</evidence>
<evidence type="ECO:0000256" key="1">
    <source>
        <dbReference type="SAM" id="MobiDB-lite"/>
    </source>
</evidence>
<keyword evidence="4" id="KW-1185">Reference proteome</keyword>
<keyword evidence="2" id="KW-0472">Membrane</keyword>